<accession>A0A0L0FBR9</accession>
<dbReference type="AlphaFoldDB" id="A0A0L0FBR9"/>
<protein>
    <submittedName>
        <fullName evidence="1">Uncharacterized protein</fullName>
    </submittedName>
</protein>
<dbReference type="Proteomes" id="UP000054560">
    <property type="component" value="Unassembled WGS sequence"/>
</dbReference>
<organism evidence="1 2">
    <name type="scientific">Sphaeroforma arctica JP610</name>
    <dbReference type="NCBI Taxonomy" id="667725"/>
    <lineage>
        <taxon>Eukaryota</taxon>
        <taxon>Ichthyosporea</taxon>
        <taxon>Ichthyophonida</taxon>
        <taxon>Sphaeroforma</taxon>
    </lineage>
</organism>
<reference evidence="1 2" key="1">
    <citation type="submission" date="2011-02" db="EMBL/GenBank/DDBJ databases">
        <title>The Genome Sequence of Sphaeroforma arctica JP610.</title>
        <authorList>
            <consortium name="The Broad Institute Genome Sequencing Platform"/>
            <person name="Russ C."/>
            <person name="Cuomo C."/>
            <person name="Young S.K."/>
            <person name="Zeng Q."/>
            <person name="Gargeya S."/>
            <person name="Alvarado L."/>
            <person name="Berlin A."/>
            <person name="Chapman S.B."/>
            <person name="Chen Z."/>
            <person name="Freedman E."/>
            <person name="Gellesch M."/>
            <person name="Goldberg J."/>
            <person name="Griggs A."/>
            <person name="Gujja S."/>
            <person name="Heilman E."/>
            <person name="Heiman D."/>
            <person name="Howarth C."/>
            <person name="Mehta T."/>
            <person name="Neiman D."/>
            <person name="Pearson M."/>
            <person name="Roberts A."/>
            <person name="Saif S."/>
            <person name="Shea T."/>
            <person name="Shenoy N."/>
            <person name="Sisk P."/>
            <person name="Stolte C."/>
            <person name="Sykes S."/>
            <person name="White J."/>
            <person name="Yandava C."/>
            <person name="Burger G."/>
            <person name="Gray M.W."/>
            <person name="Holland P.W.H."/>
            <person name="King N."/>
            <person name="Lang F.B.F."/>
            <person name="Roger A.J."/>
            <person name="Ruiz-Trillo I."/>
            <person name="Haas B."/>
            <person name="Nusbaum C."/>
            <person name="Birren B."/>
        </authorList>
    </citation>
    <scope>NUCLEOTIDE SEQUENCE [LARGE SCALE GENOMIC DNA]</scope>
    <source>
        <strain evidence="1 2">JP610</strain>
    </source>
</reference>
<proteinExistence type="predicted"/>
<keyword evidence="2" id="KW-1185">Reference proteome</keyword>
<sequence>MSPSTSGSENDGDDLDLSDDDLGDVGLWLGRSSLANTMLSEDDGEGEIPVYSLGQGMIEYGLSEDEKEEDQHTEGYKNRRIRFPRILSYFEGVKN</sequence>
<dbReference type="RefSeq" id="XP_014148097.1">
    <property type="nucleotide sequence ID" value="XM_014292622.1"/>
</dbReference>
<dbReference type="EMBL" id="KQ244662">
    <property type="protein sequence ID" value="KNC74195.1"/>
    <property type="molecule type" value="Genomic_DNA"/>
</dbReference>
<evidence type="ECO:0000313" key="2">
    <source>
        <dbReference type="Proteomes" id="UP000054560"/>
    </source>
</evidence>
<dbReference type="GeneID" id="25913753"/>
<evidence type="ECO:0000313" key="1">
    <source>
        <dbReference type="EMBL" id="KNC74195.1"/>
    </source>
</evidence>
<name>A0A0L0FBR9_9EUKA</name>
<gene>
    <name evidence="1" type="ORF">SARC_13249</name>
</gene>
<feature type="non-terminal residue" evidence="1">
    <location>
        <position position="95"/>
    </location>
</feature>